<dbReference type="RefSeq" id="WP_136356406.1">
    <property type="nucleotide sequence ID" value="NZ_CP046266.1"/>
</dbReference>
<dbReference type="CDD" id="cd03124">
    <property type="entry name" value="alpha_CA_prokaryotic_like"/>
    <property type="match status" value="1"/>
</dbReference>
<dbReference type="InterPro" id="IPR023561">
    <property type="entry name" value="Carbonic_anhydrase_a-class"/>
</dbReference>
<dbReference type="PANTHER" id="PTHR18952:SF265">
    <property type="entry name" value="CARBONIC ANHYDRASE"/>
    <property type="match status" value="1"/>
</dbReference>
<dbReference type="PROSITE" id="PS51257">
    <property type="entry name" value="PROKAR_LIPOPROTEIN"/>
    <property type="match status" value="1"/>
</dbReference>
<feature type="signal peptide" evidence="7">
    <location>
        <begin position="1"/>
        <end position="20"/>
    </location>
</feature>
<dbReference type="Pfam" id="PF00194">
    <property type="entry name" value="Carb_anhydrase"/>
    <property type="match status" value="1"/>
</dbReference>
<dbReference type="AlphaFoldDB" id="A0A4V3WET5"/>
<keyword evidence="5" id="KW-0456">Lyase</keyword>
<keyword evidence="4" id="KW-0862">Zinc</keyword>
<name>A0A4V3WET5_9BACI</name>
<dbReference type="EC" id="4.2.1.1" evidence="2"/>
<dbReference type="SMART" id="SM01057">
    <property type="entry name" value="Carb_anhydrase"/>
    <property type="match status" value="1"/>
</dbReference>
<dbReference type="OrthoDB" id="5327615at2"/>
<dbReference type="InterPro" id="IPR041891">
    <property type="entry name" value="Alpha_CA_prokaryot-like"/>
</dbReference>
<accession>A0A4V3WET5</accession>
<keyword evidence="3" id="KW-0479">Metal-binding</keyword>
<evidence type="ECO:0000256" key="7">
    <source>
        <dbReference type="SAM" id="SignalP"/>
    </source>
</evidence>
<gene>
    <name evidence="9" type="ORF">E6W99_18035</name>
</gene>
<dbReference type="InterPro" id="IPR001148">
    <property type="entry name" value="CA_dom"/>
</dbReference>
<comment type="similarity">
    <text evidence="1">Belongs to the alpha-carbonic anhydrase family.</text>
</comment>
<dbReference type="InterPro" id="IPR036398">
    <property type="entry name" value="CA_dom_sf"/>
</dbReference>
<evidence type="ECO:0000256" key="1">
    <source>
        <dbReference type="ARBA" id="ARBA00010718"/>
    </source>
</evidence>
<organism evidence="9 10">
    <name type="scientific">Metabacillus sediminilitoris</name>
    <dbReference type="NCBI Taxonomy" id="2567941"/>
    <lineage>
        <taxon>Bacteria</taxon>
        <taxon>Bacillati</taxon>
        <taxon>Bacillota</taxon>
        <taxon>Bacilli</taxon>
        <taxon>Bacillales</taxon>
        <taxon>Bacillaceae</taxon>
        <taxon>Metabacillus</taxon>
    </lineage>
</organism>
<reference evidence="9 10" key="1">
    <citation type="submission" date="2019-04" db="EMBL/GenBank/DDBJ databases">
        <title>Bacillus sediminilitoris sp. nov., isolated from a tidal flat sediment on the East China Sea.</title>
        <authorList>
            <person name="Wei Y."/>
            <person name="Mao H."/>
            <person name="Fang J."/>
        </authorList>
    </citation>
    <scope>NUCLEOTIDE SEQUENCE [LARGE SCALE GENOMIC DNA]</scope>
    <source>
        <strain evidence="9 10">DSL-17</strain>
    </source>
</reference>
<keyword evidence="10" id="KW-1185">Reference proteome</keyword>
<dbReference type="GO" id="GO:0008270">
    <property type="term" value="F:zinc ion binding"/>
    <property type="evidence" value="ECO:0007669"/>
    <property type="project" value="InterPro"/>
</dbReference>
<feature type="domain" description="Alpha-carbonic anhydrase" evidence="8">
    <location>
        <begin position="45"/>
        <end position="271"/>
    </location>
</feature>
<proteinExistence type="inferred from homology"/>
<evidence type="ECO:0000313" key="9">
    <source>
        <dbReference type="EMBL" id="THF77615.1"/>
    </source>
</evidence>
<evidence type="ECO:0000259" key="8">
    <source>
        <dbReference type="PROSITE" id="PS51144"/>
    </source>
</evidence>
<feature type="chain" id="PRO_5039475917" description="carbonic anhydrase" evidence="7">
    <location>
        <begin position="21"/>
        <end position="275"/>
    </location>
</feature>
<sequence length="275" mass="31402">MMWIRFIMMCMFLVTITACSSSPSPIDHDNKNAAQDETKKEEHEIHWSYSGDTGPEYWEALDSSFKACGRGMKQSPINLEDAKANKTSEADIRINYQPSSFTIKNNGHTVQADTNTDENSIVIDDKEYKLVQFHFHVPSEHQMEGKNLDMELHLVHKSEDDQLAVLGVLMKAGKENKTLAELWSKLPKEESEENILLEEEINLSSLLPQDKTAYHYNGSLTTPPCSEGVKWTVFAEPISVSQEQIDLFTSVFPDNHRPVQPWNDRDVYEVLTHEN</sequence>
<keyword evidence="7" id="KW-0732">Signal</keyword>
<evidence type="ECO:0000256" key="3">
    <source>
        <dbReference type="ARBA" id="ARBA00022723"/>
    </source>
</evidence>
<comment type="catalytic activity">
    <reaction evidence="6">
        <text>hydrogencarbonate + H(+) = CO2 + H2O</text>
        <dbReference type="Rhea" id="RHEA:10748"/>
        <dbReference type="ChEBI" id="CHEBI:15377"/>
        <dbReference type="ChEBI" id="CHEBI:15378"/>
        <dbReference type="ChEBI" id="CHEBI:16526"/>
        <dbReference type="ChEBI" id="CHEBI:17544"/>
        <dbReference type="EC" id="4.2.1.1"/>
    </reaction>
</comment>
<dbReference type="PANTHER" id="PTHR18952">
    <property type="entry name" value="CARBONIC ANHYDRASE"/>
    <property type="match status" value="1"/>
</dbReference>
<dbReference type="GO" id="GO:0004089">
    <property type="term" value="F:carbonate dehydratase activity"/>
    <property type="evidence" value="ECO:0007669"/>
    <property type="project" value="UniProtKB-EC"/>
</dbReference>
<comment type="caution">
    <text evidence="9">The sequence shown here is derived from an EMBL/GenBank/DDBJ whole genome shotgun (WGS) entry which is preliminary data.</text>
</comment>
<evidence type="ECO:0000256" key="4">
    <source>
        <dbReference type="ARBA" id="ARBA00022833"/>
    </source>
</evidence>
<dbReference type="Proteomes" id="UP000310334">
    <property type="component" value="Unassembled WGS sequence"/>
</dbReference>
<dbReference type="SMR" id="A0A4V3WET5"/>
<evidence type="ECO:0000313" key="10">
    <source>
        <dbReference type="Proteomes" id="UP000310334"/>
    </source>
</evidence>
<evidence type="ECO:0000256" key="2">
    <source>
        <dbReference type="ARBA" id="ARBA00012925"/>
    </source>
</evidence>
<protein>
    <recommendedName>
        <fullName evidence="2">carbonic anhydrase</fullName>
        <ecNumber evidence="2">4.2.1.1</ecNumber>
    </recommendedName>
</protein>
<evidence type="ECO:0000256" key="6">
    <source>
        <dbReference type="ARBA" id="ARBA00048348"/>
    </source>
</evidence>
<dbReference type="SUPFAM" id="SSF51069">
    <property type="entry name" value="Carbonic anhydrase"/>
    <property type="match status" value="1"/>
</dbReference>
<dbReference type="EMBL" id="SSNT01000014">
    <property type="protein sequence ID" value="THF77615.1"/>
    <property type="molecule type" value="Genomic_DNA"/>
</dbReference>
<dbReference type="Gene3D" id="3.10.200.10">
    <property type="entry name" value="Alpha carbonic anhydrase"/>
    <property type="match status" value="1"/>
</dbReference>
<evidence type="ECO:0000256" key="5">
    <source>
        <dbReference type="ARBA" id="ARBA00023239"/>
    </source>
</evidence>
<dbReference type="PROSITE" id="PS51144">
    <property type="entry name" value="ALPHA_CA_2"/>
    <property type="match status" value="1"/>
</dbReference>